<dbReference type="InterPro" id="IPR027417">
    <property type="entry name" value="P-loop_NTPase"/>
</dbReference>
<dbReference type="Pfam" id="PF00437">
    <property type="entry name" value="T2SSE"/>
    <property type="match status" value="1"/>
</dbReference>
<name>A0ABM8YW56_9PROT</name>
<organism evidence="4 5">
    <name type="scientific">Candidatus Nitrotoga arctica</name>
    <dbReference type="NCBI Taxonomy" id="453162"/>
    <lineage>
        <taxon>Bacteria</taxon>
        <taxon>Pseudomonadati</taxon>
        <taxon>Pseudomonadota</taxon>
        <taxon>Betaproteobacteria</taxon>
        <taxon>Nitrosomonadales</taxon>
        <taxon>Gallionellaceae</taxon>
        <taxon>Candidatus Nitrotoga</taxon>
    </lineage>
</organism>
<keyword evidence="5" id="KW-1185">Reference proteome</keyword>
<evidence type="ECO:0000313" key="4">
    <source>
        <dbReference type="EMBL" id="CAG9931744.1"/>
    </source>
</evidence>
<dbReference type="PANTHER" id="PTHR30486:SF6">
    <property type="entry name" value="TYPE IV PILUS RETRACTATION ATPASE PILT"/>
    <property type="match status" value="1"/>
</dbReference>
<feature type="transmembrane region" description="Helical" evidence="2">
    <location>
        <begin position="361"/>
        <end position="379"/>
    </location>
</feature>
<dbReference type="Pfam" id="PF04956">
    <property type="entry name" value="TrbC"/>
    <property type="match status" value="1"/>
</dbReference>
<keyword evidence="2" id="KW-1133">Transmembrane helix</keyword>
<gene>
    <name evidence="4" type="ORF">NTG6680_0491</name>
</gene>
<dbReference type="SUPFAM" id="SSF52540">
    <property type="entry name" value="P-loop containing nucleoside triphosphate hydrolases"/>
    <property type="match status" value="1"/>
</dbReference>
<comment type="similarity">
    <text evidence="1">Belongs to the GSP E family.</text>
</comment>
<dbReference type="Gene3D" id="3.40.50.300">
    <property type="entry name" value="P-loop containing nucleotide triphosphate hydrolases"/>
    <property type="match status" value="1"/>
</dbReference>
<sequence length="457" mass="49139">MSSGPRDQSLSASLALERRVRMLRTAMGPDIAKALNDPDVVEVMLNPDGSLWVDRLGSGREPLGISLTPADGERIIRLVAAHVHAEVHAGKPLLSAELPETGERFEGALPPVTPGPVFALRKRAVGLIRLDTYVADGILTEAQAEFLRTAVRERQNILIAGGTSTGKTTLANALLDEIAATGDRVIVLEDTVELQCTARDHVPLRTRAGIVTMAELVRSTLRLRPDRIVVGEVRGAEALDLLKAWGTGHPGGIATVHAGSAAGALLRLEQLILEVAVTAPRGPDRRGRERHRLYRRSRPCAPRAGNRPCYRLRQPRLPAQHRTDAFRPFTFINSRRTVMTPLHTSVNPLPHNARLQVGMQIITMAALLLCVALPAHAAGSNMPWEAPLQSVLESIQGPVARIIAVIVIITTGLTLAFGDSSGGFRKLVQIVFGLSIAFAASSFFLTFFSFAGGAVIA</sequence>
<dbReference type="CDD" id="cd01130">
    <property type="entry name" value="VirB11-like_ATPase"/>
    <property type="match status" value="1"/>
</dbReference>
<dbReference type="InterPro" id="IPR001482">
    <property type="entry name" value="T2SS/T4SS_dom"/>
</dbReference>
<dbReference type="NCBIfam" id="TIGR02782">
    <property type="entry name" value="TrbB_P"/>
    <property type="match status" value="1"/>
</dbReference>
<feature type="transmembrane region" description="Helical" evidence="2">
    <location>
        <begin position="430"/>
        <end position="456"/>
    </location>
</feature>
<dbReference type="PANTHER" id="PTHR30486">
    <property type="entry name" value="TWITCHING MOTILITY PROTEIN PILT"/>
    <property type="match status" value="1"/>
</dbReference>
<dbReference type="Proteomes" id="UP000839052">
    <property type="component" value="Chromosome"/>
</dbReference>
<evidence type="ECO:0000256" key="1">
    <source>
        <dbReference type="ARBA" id="ARBA00006611"/>
    </source>
</evidence>
<evidence type="ECO:0000259" key="3">
    <source>
        <dbReference type="Pfam" id="PF00437"/>
    </source>
</evidence>
<feature type="transmembrane region" description="Helical" evidence="2">
    <location>
        <begin position="399"/>
        <end position="418"/>
    </location>
</feature>
<dbReference type="Gene3D" id="3.30.450.90">
    <property type="match status" value="1"/>
</dbReference>
<keyword evidence="2" id="KW-0472">Membrane</keyword>
<evidence type="ECO:0000313" key="5">
    <source>
        <dbReference type="Proteomes" id="UP000839052"/>
    </source>
</evidence>
<keyword evidence="2" id="KW-0812">Transmembrane</keyword>
<reference evidence="4 5" key="1">
    <citation type="submission" date="2021-10" db="EMBL/GenBank/DDBJ databases">
        <authorList>
            <person name="Koch H."/>
        </authorList>
    </citation>
    <scope>NUCLEOTIDE SEQUENCE [LARGE SCALE GENOMIC DNA]</scope>
    <source>
        <strain evidence="4">6680</strain>
    </source>
</reference>
<protein>
    <submittedName>
        <fullName evidence="4">Type IV secretion system protein VirB11</fullName>
    </submittedName>
</protein>
<dbReference type="InterPro" id="IPR007039">
    <property type="entry name" value="TrbC/VirB2"/>
</dbReference>
<accession>A0ABM8YW56</accession>
<evidence type="ECO:0000256" key="2">
    <source>
        <dbReference type="SAM" id="Phobius"/>
    </source>
</evidence>
<feature type="domain" description="Bacterial type II secretion system protein E" evidence="3">
    <location>
        <begin position="111"/>
        <end position="273"/>
    </location>
</feature>
<dbReference type="EMBL" id="OU912926">
    <property type="protein sequence ID" value="CAG9931744.1"/>
    <property type="molecule type" value="Genomic_DNA"/>
</dbReference>
<dbReference type="InterPro" id="IPR050921">
    <property type="entry name" value="T4SS_GSP_E_ATPase"/>
</dbReference>
<dbReference type="InterPro" id="IPR014149">
    <property type="entry name" value="Conjug-transfer_TrbB"/>
</dbReference>
<proteinExistence type="inferred from homology"/>